<evidence type="ECO:0000313" key="16">
    <source>
        <dbReference type="Proteomes" id="UP000177622"/>
    </source>
</evidence>
<dbReference type="InterPro" id="IPR002772">
    <property type="entry name" value="Glyco_hydro_3_C"/>
</dbReference>
<keyword evidence="5" id="KW-0964">Secreted</keyword>
<dbReference type="GO" id="GO:0009251">
    <property type="term" value="P:glucan catabolic process"/>
    <property type="evidence" value="ECO:0007669"/>
    <property type="project" value="TreeGrafter"/>
</dbReference>
<evidence type="ECO:0000256" key="4">
    <source>
        <dbReference type="ARBA" id="ARBA00012744"/>
    </source>
</evidence>
<evidence type="ECO:0000259" key="14">
    <source>
        <dbReference type="Pfam" id="PF01915"/>
    </source>
</evidence>
<dbReference type="Proteomes" id="UP000177622">
    <property type="component" value="Unassembled WGS sequence"/>
</dbReference>
<feature type="chain" id="PRO_5009519820" description="beta-glucosidase" evidence="13">
    <location>
        <begin position="21"/>
        <end position="316"/>
    </location>
</feature>
<dbReference type="AlphaFoldDB" id="A0A1F5LRJ3"/>
<evidence type="ECO:0000256" key="13">
    <source>
        <dbReference type="SAM" id="SignalP"/>
    </source>
</evidence>
<dbReference type="InterPro" id="IPR050288">
    <property type="entry name" value="Cellulose_deg_GH3"/>
</dbReference>
<accession>A0A1F5LRJ3</accession>
<organism evidence="15 16">
    <name type="scientific">Penicillium arizonense</name>
    <dbReference type="NCBI Taxonomy" id="1835702"/>
    <lineage>
        <taxon>Eukaryota</taxon>
        <taxon>Fungi</taxon>
        <taxon>Dikarya</taxon>
        <taxon>Ascomycota</taxon>
        <taxon>Pezizomycotina</taxon>
        <taxon>Eurotiomycetes</taxon>
        <taxon>Eurotiomycetidae</taxon>
        <taxon>Eurotiales</taxon>
        <taxon>Aspergillaceae</taxon>
        <taxon>Penicillium</taxon>
    </lineage>
</organism>
<proteinExistence type="inferred from homology"/>
<dbReference type="GO" id="GO:0005576">
    <property type="term" value="C:extracellular region"/>
    <property type="evidence" value="ECO:0007669"/>
    <property type="project" value="UniProtKB-SubCell"/>
</dbReference>
<dbReference type="Pfam" id="PF01915">
    <property type="entry name" value="Glyco_hydro_3_C"/>
    <property type="match status" value="1"/>
</dbReference>
<name>A0A1F5LRJ3_PENAI</name>
<dbReference type="RefSeq" id="XP_022491184.1">
    <property type="nucleotide sequence ID" value="XM_022629446.1"/>
</dbReference>
<evidence type="ECO:0000256" key="11">
    <source>
        <dbReference type="ARBA" id="ARBA00024983"/>
    </source>
</evidence>
<keyword evidence="7" id="KW-0378">Hydrolase</keyword>
<dbReference type="EMBL" id="LXJU01000004">
    <property type="protein sequence ID" value="OGE55755.1"/>
    <property type="molecule type" value="Genomic_DNA"/>
</dbReference>
<dbReference type="InterPro" id="IPR036881">
    <property type="entry name" value="Glyco_hydro_3_C_sf"/>
</dbReference>
<dbReference type="GeneID" id="34574180"/>
<dbReference type="GO" id="GO:0008422">
    <property type="term" value="F:beta-glucosidase activity"/>
    <property type="evidence" value="ECO:0007669"/>
    <property type="project" value="UniProtKB-EC"/>
</dbReference>
<dbReference type="EC" id="3.2.1.21" evidence="4"/>
<dbReference type="PANTHER" id="PTHR42715">
    <property type="entry name" value="BETA-GLUCOSIDASE"/>
    <property type="match status" value="1"/>
</dbReference>
<keyword evidence="6 13" id="KW-0732">Signal</keyword>
<reference evidence="15 16" key="1">
    <citation type="journal article" date="2016" name="Sci. Rep.">
        <title>Penicillium arizonense, a new, genome sequenced fungal species, reveals a high chemical diversity in secreted metabolites.</title>
        <authorList>
            <person name="Grijseels S."/>
            <person name="Nielsen J.C."/>
            <person name="Randelovic M."/>
            <person name="Nielsen J."/>
            <person name="Nielsen K.F."/>
            <person name="Workman M."/>
            <person name="Frisvad J.C."/>
        </authorList>
    </citation>
    <scope>NUCLEOTIDE SEQUENCE [LARGE SCALE GENOMIC DNA]</scope>
    <source>
        <strain evidence="15 16">CBS 141311</strain>
    </source>
</reference>
<keyword evidence="16" id="KW-1185">Reference proteome</keyword>
<dbReference type="STRING" id="1835702.A0A1F5LRJ3"/>
<protein>
    <recommendedName>
        <fullName evidence="4">beta-glucosidase</fullName>
        <ecNumber evidence="4">3.2.1.21</ecNumber>
    </recommendedName>
</protein>
<evidence type="ECO:0000256" key="3">
    <source>
        <dbReference type="ARBA" id="ARBA00005336"/>
    </source>
</evidence>
<feature type="domain" description="Glycoside hydrolase family 3 C-terminal" evidence="14">
    <location>
        <begin position="56"/>
        <end position="186"/>
    </location>
</feature>
<feature type="region of interest" description="Disordered" evidence="12">
    <location>
        <begin position="270"/>
        <end position="299"/>
    </location>
</feature>
<evidence type="ECO:0000256" key="8">
    <source>
        <dbReference type="ARBA" id="ARBA00023277"/>
    </source>
</evidence>
<evidence type="ECO:0000256" key="6">
    <source>
        <dbReference type="ARBA" id="ARBA00022729"/>
    </source>
</evidence>
<evidence type="ECO:0000313" key="15">
    <source>
        <dbReference type="EMBL" id="OGE55755.1"/>
    </source>
</evidence>
<sequence length="316" mass="34247">MLSSSIALVLWLASIAAAQGDPKNSQCYGDWWMGYCYYESKTLLVTQLTIEEKAGLCTGNGFPPNPDKPDLLCQGQTQQIPRLNFTDLCYIDSDIGIGNSHSVIQTRSNQDLTLVDWSLSSNLTFAKTVAKRGTVCIPVVASSSGEGVDRNIALMHRGDALVNTVADNCDTTIVVVESVGPVDMEYIRNGINPPFAFGHGLSYSAFTYTSLEVSKHGGLAAALETPIEYVGNAPGGDMALYDVAIIAEVTIRNEGPYDGTEISQLLSRNAQASGKSNQGPPGLRLYPHPRWRNSNPQDLPYPEGYQLLERYEADMG</sequence>
<dbReference type="Gene3D" id="3.40.50.1700">
    <property type="entry name" value="Glycoside hydrolase family 3 C-terminal domain"/>
    <property type="match status" value="1"/>
</dbReference>
<comment type="similarity">
    <text evidence="3">Belongs to the glycosyl hydrolase 3 family.</text>
</comment>
<comment type="function">
    <text evidence="11">Beta-glucosidases are one of a number of cellulolytic enzymes involved in the degradation of cellulosic biomass. Catalyzes the last step releasing glucose from the inhibitory cellobiose.</text>
</comment>
<evidence type="ECO:0000256" key="12">
    <source>
        <dbReference type="SAM" id="MobiDB-lite"/>
    </source>
</evidence>
<keyword evidence="10" id="KW-0624">Polysaccharide degradation</keyword>
<evidence type="ECO:0000256" key="7">
    <source>
        <dbReference type="ARBA" id="ARBA00022801"/>
    </source>
</evidence>
<dbReference type="PANTHER" id="PTHR42715:SF12">
    <property type="entry name" value="BETA-GLUCOSIDASE G-RELATED"/>
    <property type="match status" value="1"/>
</dbReference>
<evidence type="ECO:0000256" key="1">
    <source>
        <dbReference type="ARBA" id="ARBA00000448"/>
    </source>
</evidence>
<gene>
    <name evidence="15" type="ORF">PENARI_c004G11291</name>
</gene>
<dbReference type="SUPFAM" id="SSF52279">
    <property type="entry name" value="Beta-D-glucan exohydrolase, C-terminal domain"/>
    <property type="match status" value="1"/>
</dbReference>
<comment type="catalytic activity">
    <reaction evidence="1">
        <text>Hydrolysis of terminal, non-reducing beta-D-glucosyl residues with release of beta-D-glucose.</text>
        <dbReference type="EC" id="3.2.1.21"/>
    </reaction>
</comment>
<keyword evidence="9" id="KW-0326">Glycosidase</keyword>
<comment type="caution">
    <text evidence="15">The sequence shown here is derived from an EMBL/GenBank/DDBJ whole genome shotgun (WGS) entry which is preliminary data.</text>
</comment>
<keyword evidence="8" id="KW-0119">Carbohydrate metabolism</keyword>
<evidence type="ECO:0000256" key="2">
    <source>
        <dbReference type="ARBA" id="ARBA00004613"/>
    </source>
</evidence>
<evidence type="ECO:0000256" key="9">
    <source>
        <dbReference type="ARBA" id="ARBA00023295"/>
    </source>
</evidence>
<feature type="signal peptide" evidence="13">
    <location>
        <begin position="1"/>
        <end position="20"/>
    </location>
</feature>
<evidence type="ECO:0000256" key="5">
    <source>
        <dbReference type="ARBA" id="ARBA00022525"/>
    </source>
</evidence>
<comment type="subcellular location">
    <subcellularLocation>
        <location evidence="2">Secreted</location>
    </subcellularLocation>
</comment>
<dbReference type="OrthoDB" id="416222at2759"/>
<feature type="compositionally biased region" description="Polar residues" evidence="12">
    <location>
        <begin position="270"/>
        <end position="279"/>
    </location>
</feature>
<evidence type="ECO:0000256" key="10">
    <source>
        <dbReference type="ARBA" id="ARBA00023326"/>
    </source>
</evidence>